<feature type="compositionally biased region" description="Low complexity" evidence="3">
    <location>
        <begin position="197"/>
        <end position="208"/>
    </location>
</feature>
<dbReference type="InterPro" id="IPR041698">
    <property type="entry name" value="Methyltransf_25"/>
</dbReference>
<reference evidence="5 6" key="1">
    <citation type="submission" date="2022-06" db="EMBL/GenBank/DDBJ databases">
        <title>Actinoplanes abujensis sp. nov., isolated from Nigerian arid soil.</title>
        <authorList>
            <person name="Ding P."/>
        </authorList>
    </citation>
    <scope>NUCLEOTIDE SEQUENCE [LARGE SCALE GENOMIC DNA]</scope>
    <source>
        <strain evidence="6">TRM88002</strain>
    </source>
</reference>
<proteinExistence type="predicted"/>
<feature type="region of interest" description="Disordered" evidence="3">
    <location>
        <begin position="197"/>
        <end position="229"/>
    </location>
</feature>
<evidence type="ECO:0000256" key="2">
    <source>
        <dbReference type="ARBA" id="ARBA00022679"/>
    </source>
</evidence>
<evidence type="ECO:0000313" key="6">
    <source>
        <dbReference type="Proteomes" id="UP001523216"/>
    </source>
</evidence>
<evidence type="ECO:0000259" key="4">
    <source>
        <dbReference type="Pfam" id="PF13649"/>
    </source>
</evidence>
<protein>
    <submittedName>
        <fullName evidence="5">Class I SAM-dependent methyltransferase</fullName>
    </submittedName>
</protein>
<accession>A0ABT0XVU4</accession>
<organism evidence="5 6">
    <name type="scientific">Paractinoplanes hotanensis</name>
    <dbReference type="NCBI Taxonomy" id="2906497"/>
    <lineage>
        <taxon>Bacteria</taxon>
        <taxon>Bacillati</taxon>
        <taxon>Actinomycetota</taxon>
        <taxon>Actinomycetes</taxon>
        <taxon>Micromonosporales</taxon>
        <taxon>Micromonosporaceae</taxon>
        <taxon>Paractinoplanes</taxon>
    </lineage>
</organism>
<gene>
    <name evidence="5" type="ORF">LXN57_10095</name>
</gene>
<keyword evidence="1 5" id="KW-0489">Methyltransferase</keyword>
<dbReference type="Proteomes" id="UP001523216">
    <property type="component" value="Unassembled WGS sequence"/>
</dbReference>
<dbReference type="GO" id="GO:0008168">
    <property type="term" value="F:methyltransferase activity"/>
    <property type="evidence" value="ECO:0007669"/>
    <property type="project" value="UniProtKB-KW"/>
</dbReference>
<evidence type="ECO:0000313" key="5">
    <source>
        <dbReference type="EMBL" id="MCM4077917.1"/>
    </source>
</evidence>
<dbReference type="Gene3D" id="3.40.50.150">
    <property type="entry name" value="Vaccinia Virus protein VP39"/>
    <property type="match status" value="1"/>
</dbReference>
<dbReference type="InterPro" id="IPR029063">
    <property type="entry name" value="SAM-dependent_MTases_sf"/>
</dbReference>
<evidence type="ECO:0000256" key="3">
    <source>
        <dbReference type="SAM" id="MobiDB-lite"/>
    </source>
</evidence>
<dbReference type="PANTHER" id="PTHR43861">
    <property type="entry name" value="TRANS-ACONITATE 2-METHYLTRANSFERASE-RELATED"/>
    <property type="match status" value="1"/>
</dbReference>
<dbReference type="GO" id="GO:0032259">
    <property type="term" value="P:methylation"/>
    <property type="evidence" value="ECO:0007669"/>
    <property type="project" value="UniProtKB-KW"/>
</dbReference>
<dbReference type="PANTHER" id="PTHR43861:SF1">
    <property type="entry name" value="TRANS-ACONITATE 2-METHYLTRANSFERASE"/>
    <property type="match status" value="1"/>
</dbReference>
<keyword evidence="2" id="KW-0808">Transferase</keyword>
<dbReference type="SUPFAM" id="SSF53335">
    <property type="entry name" value="S-adenosyl-L-methionine-dependent methyltransferases"/>
    <property type="match status" value="1"/>
</dbReference>
<feature type="domain" description="Methyltransferase" evidence="4">
    <location>
        <begin position="46"/>
        <end position="136"/>
    </location>
</feature>
<dbReference type="Pfam" id="PF13649">
    <property type="entry name" value="Methyltransf_25"/>
    <property type="match status" value="1"/>
</dbReference>
<keyword evidence="6" id="KW-1185">Reference proteome</keyword>
<dbReference type="EMBL" id="JAMQOL010000012">
    <property type="protein sequence ID" value="MCM4077917.1"/>
    <property type="molecule type" value="Genomic_DNA"/>
</dbReference>
<evidence type="ECO:0000256" key="1">
    <source>
        <dbReference type="ARBA" id="ARBA00022603"/>
    </source>
</evidence>
<dbReference type="CDD" id="cd02440">
    <property type="entry name" value="AdoMet_MTases"/>
    <property type="match status" value="1"/>
</dbReference>
<sequence>MSWEPVRDAYSTMSEQYIALFDGDWQAHEDDTALIRGHLTGLHGPVLDLGCGPGHWTAYLHGLGADVTGVDLVPEFLDHARANFPGPRFRLGAMTELDVPDHSVSGILSWYSTIHLPPADLDRTLTGFRRMLAPAGRLVIGFFDSDDGVAAFDHKVVTAYRWPVTEFSARLAQAGFTELERRQQQFPERPDRRYAAIAARASEADPPALSGTPRSPSSPWSAGAGRTAR</sequence>
<name>A0ABT0XVU4_9ACTN</name>
<comment type="caution">
    <text evidence="5">The sequence shown here is derived from an EMBL/GenBank/DDBJ whole genome shotgun (WGS) entry which is preliminary data.</text>
</comment>